<evidence type="ECO:0008006" key="6">
    <source>
        <dbReference type="Google" id="ProtNLM"/>
    </source>
</evidence>
<keyword evidence="2" id="KW-0328">Glycosyltransferase</keyword>
<dbReference type="Gene3D" id="3.90.550.10">
    <property type="entry name" value="Spore Coat Polysaccharide Biosynthesis Protein SpsA, Chain A"/>
    <property type="match status" value="1"/>
</dbReference>
<dbReference type="RefSeq" id="XP_033651817.1">
    <property type="nucleotide sequence ID" value="XM_033798840.1"/>
</dbReference>
<dbReference type="OrthoDB" id="205108at2759"/>
<evidence type="ECO:0000256" key="1">
    <source>
        <dbReference type="ARBA" id="ARBA00005664"/>
    </source>
</evidence>
<evidence type="ECO:0000313" key="5">
    <source>
        <dbReference type="Proteomes" id="UP000800097"/>
    </source>
</evidence>
<keyword evidence="5" id="KW-1185">Reference proteome</keyword>
<dbReference type="GO" id="GO:0016757">
    <property type="term" value="F:glycosyltransferase activity"/>
    <property type="evidence" value="ECO:0007669"/>
    <property type="project" value="UniProtKB-KW"/>
</dbReference>
<evidence type="ECO:0000256" key="2">
    <source>
        <dbReference type="ARBA" id="ARBA00022676"/>
    </source>
</evidence>
<protein>
    <recommendedName>
        <fullName evidence="6">Glycosyltransferase family 34 protein</fullName>
    </recommendedName>
</protein>
<organism evidence="4 5">
    <name type="scientific">Westerdykella ornata</name>
    <dbReference type="NCBI Taxonomy" id="318751"/>
    <lineage>
        <taxon>Eukaryota</taxon>
        <taxon>Fungi</taxon>
        <taxon>Dikarya</taxon>
        <taxon>Ascomycota</taxon>
        <taxon>Pezizomycotina</taxon>
        <taxon>Dothideomycetes</taxon>
        <taxon>Pleosporomycetidae</taxon>
        <taxon>Pleosporales</taxon>
        <taxon>Sporormiaceae</taxon>
        <taxon>Westerdykella</taxon>
    </lineage>
</organism>
<dbReference type="PANTHER" id="PTHR31306">
    <property type="entry name" value="ALPHA-1,6-MANNOSYLTRANSFERASE MNN11-RELATED"/>
    <property type="match status" value="1"/>
</dbReference>
<accession>A0A6A6JE45</accession>
<dbReference type="InterPro" id="IPR008630">
    <property type="entry name" value="Glyco_trans_34"/>
</dbReference>
<dbReference type="Proteomes" id="UP000800097">
    <property type="component" value="Unassembled WGS sequence"/>
</dbReference>
<dbReference type="PANTHER" id="PTHR31306:SF5">
    <property type="entry name" value="ALPHA-1,6-MANNOSYLTRANSFERASE MNN10-RELATED"/>
    <property type="match status" value="1"/>
</dbReference>
<dbReference type="InterPro" id="IPR029044">
    <property type="entry name" value="Nucleotide-diphossugar_trans"/>
</dbReference>
<evidence type="ECO:0000256" key="3">
    <source>
        <dbReference type="ARBA" id="ARBA00022679"/>
    </source>
</evidence>
<dbReference type="Pfam" id="PF05637">
    <property type="entry name" value="Glyco_transf_34"/>
    <property type="match status" value="1"/>
</dbReference>
<comment type="similarity">
    <text evidence="1">Belongs to the glycosyltransferase 34 family.</text>
</comment>
<name>A0A6A6JE45_WESOR</name>
<evidence type="ECO:0000313" key="4">
    <source>
        <dbReference type="EMBL" id="KAF2274278.1"/>
    </source>
</evidence>
<dbReference type="GO" id="GO:0000139">
    <property type="term" value="C:Golgi membrane"/>
    <property type="evidence" value="ECO:0007669"/>
    <property type="project" value="TreeGrafter"/>
</dbReference>
<dbReference type="EMBL" id="ML986504">
    <property type="protein sequence ID" value="KAF2274278.1"/>
    <property type="molecule type" value="Genomic_DNA"/>
</dbReference>
<dbReference type="GO" id="GO:0006487">
    <property type="term" value="P:protein N-linked glycosylation"/>
    <property type="evidence" value="ECO:0007669"/>
    <property type="project" value="TreeGrafter"/>
</dbReference>
<gene>
    <name evidence="4" type="ORF">EI97DRAFT_435366</name>
</gene>
<dbReference type="GeneID" id="54552015"/>
<reference evidence="4" key="1">
    <citation type="journal article" date="2020" name="Stud. Mycol.">
        <title>101 Dothideomycetes genomes: a test case for predicting lifestyles and emergence of pathogens.</title>
        <authorList>
            <person name="Haridas S."/>
            <person name="Albert R."/>
            <person name="Binder M."/>
            <person name="Bloem J."/>
            <person name="Labutti K."/>
            <person name="Salamov A."/>
            <person name="Andreopoulos B."/>
            <person name="Baker S."/>
            <person name="Barry K."/>
            <person name="Bills G."/>
            <person name="Bluhm B."/>
            <person name="Cannon C."/>
            <person name="Castanera R."/>
            <person name="Culley D."/>
            <person name="Daum C."/>
            <person name="Ezra D."/>
            <person name="Gonzalez J."/>
            <person name="Henrissat B."/>
            <person name="Kuo A."/>
            <person name="Liang C."/>
            <person name="Lipzen A."/>
            <person name="Lutzoni F."/>
            <person name="Magnuson J."/>
            <person name="Mondo S."/>
            <person name="Nolan M."/>
            <person name="Ohm R."/>
            <person name="Pangilinan J."/>
            <person name="Park H.-J."/>
            <person name="Ramirez L."/>
            <person name="Alfaro M."/>
            <person name="Sun H."/>
            <person name="Tritt A."/>
            <person name="Yoshinaga Y."/>
            <person name="Zwiers L.-H."/>
            <person name="Turgeon B."/>
            <person name="Goodwin S."/>
            <person name="Spatafora J."/>
            <person name="Crous P."/>
            <person name="Grigoriev I."/>
        </authorList>
    </citation>
    <scope>NUCLEOTIDE SEQUENCE</scope>
    <source>
        <strain evidence="4">CBS 379.55</strain>
    </source>
</reference>
<keyword evidence="3" id="KW-0808">Transferase</keyword>
<proteinExistence type="inferred from homology"/>
<dbReference type="AlphaFoldDB" id="A0A6A6JE45"/>
<sequence>MYGHQVSHRTKRLAVVTLLLLITCLIWLASRRDDGYRWEASSQRPAAPFLSTQRLSTDDKNAKRGPRIAIVTFITSQKSYIHLSLRNKAHYARAHNYTLIVDYESHASRGTTWKKFDMIEDVVRAGTHDWVWWLDFDTLITNTTMAVADVIEEALGDATATGMDPGEVDFLVTDDCNNLNDGSFIARSSPRTVATLDAIRALHDREKSKGNDLNDQDAMRDFLRTDDPLVKHTLRIPQWKINAFPEEIKCYDGSGVGWARGMLLVHFAGAWAHVEGEDPTGELMRKYEREIIWGEVPEG</sequence>